<feature type="compositionally biased region" description="Polar residues" evidence="1">
    <location>
        <begin position="1"/>
        <end position="11"/>
    </location>
</feature>
<reference evidence="3 4" key="1">
    <citation type="journal article" date="2020" name="ISME J.">
        <title>Uncovering the hidden diversity of litter-decomposition mechanisms in mushroom-forming fungi.</title>
        <authorList>
            <person name="Floudas D."/>
            <person name="Bentzer J."/>
            <person name="Ahren D."/>
            <person name="Johansson T."/>
            <person name="Persson P."/>
            <person name="Tunlid A."/>
        </authorList>
    </citation>
    <scope>NUCLEOTIDE SEQUENCE [LARGE SCALE GENOMIC DNA]</scope>
    <source>
        <strain evidence="3 4">CBS 291.85</strain>
    </source>
</reference>
<protein>
    <recommendedName>
        <fullName evidence="2">BTB domain-containing protein</fullName>
    </recommendedName>
</protein>
<accession>A0A8H5G0D6</accession>
<feature type="compositionally biased region" description="Low complexity" evidence="1">
    <location>
        <begin position="34"/>
        <end position="73"/>
    </location>
</feature>
<dbReference type="EMBL" id="JAACJM010000056">
    <property type="protein sequence ID" value="KAF5355452.1"/>
    <property type="molecule type" value="Genomic_DNA"/>
</dbReference>
<dbReference type="InterPro" id="IPR000210">
    <property type="entry name" value="BTB/POZ_dom"/>
</dbReference>
<feature type="compositionally biased region" description="Polar residues" evidence="1">
    <location>
        <begin position="444"/>
        <end position="453"/>
    </location>
</feature>
<dbReference type="SUPFAM" id="SSF54695">
    <property type="entry name" value="POZ domain"/>
    <property type="match status" value="1"/>
</dbReference>
<dbReference type="InterPro" id="IPR011333">
    <property type="entry name" value="SKP1/BTB/POZ_sf"/>
</dbReference>
<evidence type="ECO:0000313" key="3">
    <source>
        <dbReference type="EMBL" id="KAF5355452.1"/>
    </source>
</evidence>
<gene>
    <name evidence="3" type="ORF">D9758_006290</name>
</gene>
<sequence>MPMPASKSSVSGGPAPATASVSGALPTANPPSTAPSASGSGAPAASTSTASSGGLSGTSSFNATASSTAPASSRGLFGASSSNPPATSNGPVQSGGLFGASSTNASATPTGTPLSAFGSATSNGPVQSGGLFGASSTNASATPTGTPLSTFGSATCISPQGFAFGLGSSSVGAAKSSTFGGSTWAPASGPFFTTSSNSTSSSPRELSKLFGSAKRHYWEFVVFQVEGLYFKVPRYHFEKSSEIFCDIFLASQGNTPAKGSSRENPIKLDGVQAVDFERFMEFLYPSTIPWREESRTDDDWKSILKLATLWRFIDLRKLAIDKLTGSQRMTSAEKILLGRQCSVTQWVRSGYIELIMQTDVPSMEILKSIGFDAALRVFRAREDARKLVSNPCACGRAPAVGSPDESKVQLSVDIGFAVELLDVSRKGAGYQEDHLQNGKRSELGPSSSSQRTV</sequence>
<evidence type="ECO:0000259" key="2">
    <source>
        <dbReference type="Pfam" id="PF00651"/>
    </source>
</evidence>
<name>A0A8H5G0D6_9AGAR</name>
<organism evidence="3 4">
    <name type="scientific">Tetrapyrgos nigripes</name>
    <dbReference type="NCBI Taxonomy" id="182062"/>
    <lineage>
        <taxon>Eukaryota</taxon>
        <taxon>Fungi</taxon>
        <taxon>Dikarya</taxon>
        <taxon>Basidiomycota</taxon>
        <taxon>Agaricomycotina</taxon>
        <taxon>Agaricomycetes</taxon>
        <taxon>Agaricomycetidae</taxon>
        <taxon>Agaricales</taxon>
        <taxon>Marasmiineae</taxon>
        <taxon>Marasmiaceae</taxon>
        <taxon>Tetrapyrgos</taxon>
    </lineage>
</organism>
<comment type="caution">
    <text evidence="3">The sequence shown here is derived from an EMBL/GenBank/DDBJ whole genome shotgun (WGS) entry which is preliminary data.</text>
</comment>
<feature type="compositionally biased region" description="Polar residues" evidence="1">
    <location>
        <begin position="100"/>
        <end position="122"/>
    </location>
</feature>
<proteinExistence type="predicted"/>
<evidence type="ECO:0000313" key="4">
    <source>
        <dbReference type="Proteomes" id="UP000559256"/>
    </source>
</evidence>
<feature type="domain" description="BTB" evidence="2">
    <location>
        <begin position="221"/>
        <end position="323"/>
    </location>
</feature>
<dbReference type="Proteomes" id="UP000559256">
    <property type="component" value="Unassembled WGS sequence"/>
</dbReference>
<evidence type="ECO:0000256" key="1">
    <source>
        <dbReference type="SAM" id="MobiDB-lite"/>
    </source>
</evidence>
<dbReference type="AlphaFoldDB" id="A0A8H5G0D6"/>
<dbReference type="OrthoDB" id="2593747at2759"/>
<feature type="compositionally biased region" description="Basic and acidic residues" evidence="1">
    <location>
        <begin position="431"/>
        <end position="442"/>
    </location>
</feature>
<feature type="compositionally biased region" description="Polar residues" evidence="1">
    <location>
        <begin position="79"/>
        <end position="92"/>
    </location>
</feature>
<keyword evidence="4" id="KW-1185">Reference proteome</keyword>
<dbReference type="Gene3D" id="3.30.710.10">
    <property type="entry name" value="Potassium Channel Kv1.1, Chain A"/>
    <property type="match status" value="1"/>
</dbReference>
<feature type="region of interest" description="Disordered" evidence="1">
    <location>
        <begin position="1"/>
        <end position="122"/>
    </location>
</feature>
<dbReference type="Pfam" id="PF00651">
    <property type="entry name" value="BTB"/>
    <property type="match status" value="1"/>
</dbReference>
<feature type="region of interest" description="Disordered" evidence="1">
    <location>
        <begin position="431"/>
        <end position="453"/>
    </location>
</feature>